<gene>
    <name evidence="1" type="ORF">GV68_09820</name>
</gene>
<dbReference type="OrthoDB" id="8115447at2"/>
<proteinExistence type="predicted"/>
<organism evidence="1 2">
    <name type="scientific">Pseudorhizobium pelagicum</name>
    <dbReference type="NCBI Taxonomy" id="1509405"/>
    <lineage>
        <taxon>Bacteria</taxon>
        <taxon>Pseudomonadati</taxon>
        <taxon>Pseudomonadota</taxon>
        <taxon>Alphaproteobacteria</taxon>
        <taxon>Hyphomicrobiales</taxon>
        <taxon>Rhizobiaceae</taxon>
        <taxon>Rhizobium/Agrobacterium group</taxon>
        <taxon>Pseudorhizobium</taxon>
    </lineage>
</organism>
<evidence type="ECO:0000313" key="2">
    <source>
        <dbReference type="Proteomes" id="UP000052167"/>
    </source>
</evidence>
<accession>A0A922P158</accession>
<name>A0A922P158_9HYPH</name>
<dbReference type="EMBL" id="JOKJ01000002">
    <property type="protein sequence ID" value="KEQ10553.1"/>
    <property type="molecule type" value="Genomic_DNA"/>
</dbReference>
<evidence type="ECO:0000313" key="1">
    <source>
        <dbReference type="EMBL" id="KEQ10553.1"/>
    </source>
</evidence>
<sequence>MQEELQIYRLVPIASPDDPHWENRPPQGEVIVRARSTGDARLVANSAELDFTDVDALPAEGTSTDMASPFRSEKLYTVILDDSGKYPNAGERGVVEGQVRVDTIVSTQLD</sequence>
<dbReference type="Proteomes" id="UP000052167">
    <property type="component" value="Unassembled WGS sequence"/>
</dbReference>
<keyword evidence="2" id="KW-1185">Reference proteome</keyword>
<dbReference type="RefSeq" id="WP_037164024.1">
    <property type="nucleotide sequence ID" value="NZ_CAJXID010000044.1"/>
</dbReference>
<reference evidence="1 2" key="1">
    <citation type="submission" date="2014-06" db="EMBL/GenBank/DDBJ databases">
        <title>Rhizobium pelagicum/R2-400B4.</title>
        <authorList>
            <person name="Kimes N.E."/>
            <person name="Lopez-Perez M."/>
        </authorList>
    </citation>
    <scope>NUCLEOTIDE SEQUENCE [LARGE SCALE GENOMIC DNA]</scope>
    <source>
        <strain evidence="1 2">R2-400B4</strain>
    </source>
</reference>
<dbReference type="AlphaFoldDB" id="A0A922P158"/>
<protein>
    <submittedName>
        <fullName evidence="1">Uncharacterized protein</fullName>
    </submittedName>
</protein>
<comment type="caution">
    <text evidence="1">The sequence shown here is derived from an EMBL/GenBank/DDBJ whole genome shotgun (WGS) entry which is preliminary data.</text>
</comment>